<evidence type="ECO:0000259" key="1">
    <source>
        <dbReference type="Pfam" id="PF13472"/>
    </source>
</evidence>
<dbReference type="Pfam" id="PF13472">
    <property type="entry name" value="Lipase_GDSL_2"/>
    <property type="match status" value="1"/>
</dbReference>
<gene>
    <name evidence="2" type="ORF">SAMN05421546_0627</name>
</gene>
<dbReference type="SUPFAM" id="SSF52266">
    <property type="entry name" value="SGNH hydrolase"/>
    <property type="match status" value="1"/>
</dbReference>
<sequence>MKFSSSEQVRWLLKVIQPERTLASLPGGASLDQGTHAKLLGLPEDIYASELGRMQKEASEAADELLADSAVASMIDRLPLQEGAKVVAFGDSLTSEPQSWAVILREMLSKRRGAEGISLTISAVAGETTTQGLVRVADVINYQPDWVLFLFGTNDARTQGAQPTKTLVHHEETARNIAELRQRVSSETAATCVWITPPAVNETLVTAHWGLARFGVRFRNQDLERVAKIVRVSDGPVIDAFSTLGSPPSSDLLMDDDLHFTLAGQKRMVLEVIRGWSKLN</sequence>
<reference evidence="3" key="1">
    <citation type="submission" date="2017-01" db="EMBL/GenBank/DDBJ databases">
        <authorList>
            <person name="Varghese N."/>
            <person name="Submissions S."/>
        </authorList>
    </citation>
    <scope>NUCLEOTIDE SEQUENCE [LARGE SCALE GENOMIC DNA]</scope>
    <source>
        <strain evidence="3">UM1</strain>
    </source>
</reference>
<dbReference type="AlphaFoldDB" id="A0A1N6PIJ2"/>
<dbReference type="PANTHER" id="PTHR14209:SF19">
    <property type="entry name" value="ISOAMYL ACETATE-HYDROLYZING ESTERASE 1 HOMOLOG"/>
    <property type="match status" value="1"/>
</dbReference>
<organism evidence="2 3">
    <name type="scientific">Solilutibacter tolerans</name>
    <dbReference type="NCBI Taxonomy" id="1604334"/>
    <lineage>
        <taxon>Bacteria</taxon>
        <taxon>Pseudomonadati</taxon>
        <taxon>Pseudomonadota</taxon>
        <taxon>Gammaproteobacteria</taxon>
        <taxon>Lysobacterales</taxon>
        <taxon>Lysobacteraceae</taxon>
        <taxon>Solilutibacter</taxon>
    </lineage>
</organism>
<dbReference type="InterPro" id="IPR045136">
    <property type="entry name" value="Iah1-like"/>
</dbReference>
<dbReference type="GO" id="GO:0016788">
    <property type="term" value="F:hydrolase activity, acting on ester bonds"/>
    <property type="evidence" value="ECO:0007669"/>
    <property type="project" value="UniProtKB-ARBA"/>
</dbReference>
<keyword evidence="3" id="KW-1185">Reference proteome</keyword>
<dbReference type="InterPro" id="IPR036514">
    <property type="entry name" value="SGNH_hydro_sf"/>
</dbReference>
<evidence type="ECO:0000313" key="2">
    <source>
        <dbReference type="EMBL" id="SIQ04062.1"/>
    </source>
</evidence>
<name>A0A1N6PIJ2_9GAMM</name>
<dbReference type="Proteomes" id="UP000241788">
    <property type="component" value="Unassembled WGS sequence"/>
</dbReference>
<proteinExistence type="predicted"/>
<dbReference type="Gene3D" id="3.40.50.1110">
    <property type="entry name" value="SGNH hydrolase"/>
    <property type="match status" value="1"/>
</dbReference>
<dbReference type="PANTHER" id="PTHR14209">
    <property type="entry name" value="ISOAMYL ACETATE-HYDROLYZING ESTERASE 1"/>
    <property type="match status" value="1"/>
</dbReference>
<evidence type="ECO:0000313" key="3">
    <source>
        <dbReference type="Proteomes" id="UP000241788"/>
    </source>
</evidence>
<dbReference type="EMBL" id="FTLW01000001">
    <property type="protein sequence ID" value="SIQ04062.1"/>
    <property type="molecule type" value="Genomic_DNA"/>
</dbReference>
<protein>
    <submittedName>
        <fullName evidence="2">Acyl-CoA thioesterase-1</fullName>
    </submittedName>
</protein>
<dbReference type="STRING" id="1604334.SAMN05421546_0627"/>
<feature type="domain" description="SGNH hydrolase-type esterase" evidence="1">
    <location>
        <begin position="88"/>
        <end position="267"/>
    </location>
</feature>
<dbReference type="CDD" id="cd00229">
    <property type="entry name" value="SGNH_hydrolase"/>
    <property type="match status" value="1"/>
</dbReference>
<accession>A0A1N6PIJ2</accession>
<dbReference type="RefSeq" id="WP_076585130.1">
    <property type="nucleotide sequence ID" value="NZ_FTLW01000001.1"/>
</dbReference>
<dbReference type="InterPro" id="IPR013830">
    <property type="entry name" value="SGNH_hydro"/>
</dbReference>
<dbReference type="OrthoDB" id="9794725at2"/>